<name>A0A2A5WP22_9GAMM</name>
<accession>A0A2A5WP22</accession>
<evidence type="ECO:0000256" key="3">
    <source>
        <dbReference type="ARBA" id="ARBA00022827"/>
    </source>
</evidence>
<proteinExistence type="inferred from homology"/>
<evidence type="ECO:0000256" key="1">
    <source>
        <dbReference type="ARBA" id="ARBA00001974"/>
    </source>
</evidence>
<evidence type="ECO:0000256" key="2">
    <source>
        <dbReference type="ARBA" id="ARBA00022630"/>
    </source>
</evidence>
<sequence>MDHIDTCVVGAGVVGLAVASRLASAGHEVIILDMEAEFGQGVSSRNSEVIHAGIYYPAGSLKARMCVEGKRKLYEYCEGHNVSHARCGKLIVATEPDEEDVLEDILAKARANDVNDLEYWDSTRIQRQEPHVRGTRALFSPSTGIVSSHELMQAYLGDLDTHGGMFVGQTTVLGADLASGLFVLRCESDGVPYEFSCRMLVNAAALGAQDVAGGFSFLDKDTVPPLYLCKGNYFTLSGGSPFKRLIYPVPEKSGAGLGVHATIDLGGQVKFGPDVEYIDDEDYEVSTAREADYYDSVRRYFPGLEDGQLVPGYVGIRPKLQGPGDPVADFVIQDESDHQVPNLVQLFGIESPGLTSSLAIADEVCRRLA</sequence>
<protein>
    <submittedName>
        <fullName evidence="7">FAD-dependent oxidoreductase</fullName>
    </submittedName>
</protein>
<dbReference type="GO" id="GO:0047545">
    <property type="term" value="F:(S)-2-hydroxyglutarate dehydrogenase activity"/>
    <property type="evidence" value="ECO:0007669"/>
    <property type="project" value="TreeGrafter"/>
</dbReference>
<evidence type="ECO:0000259" key="6">
    <source>
        <dbReference type="Pfam" id="PF01266"/>
    </source>
</evidence>
<keyword evidence="2" id="KW-0285">Flavoprotein</keyword>
<dbReference type="PANTHER" id="PTHR43104">
    <property type="entry name" value="L-2-HYDROXYGLUTARATE DEHYDROGENASE, MITOCHONDRIAL"/>
    <property type="match status" value="1"/>
</dbReference>
<comment type="caution">
    <text evidence="7">The sequence shown here is derived from an EMBL/GenBank/DDBJ whole genome shotgun (WGS) entry which is preliminary data.</text>
</comment>
<dbReference type="SUPFAM" id="SSF51905">
    <property type="entry name" value="FAD/NAD(P)-binding domain"/>
    <property type="match status" value="1"/>
</dbReference>
<comment type="cofactor">
    <cofactor evidence="1">
        <name>FAD</name>
        <dbReference type="ChEBI" id="CHEBI:57692"/>
    </cofactor>
</comment>
<dbReference type="Pfam" id="PF01266">
    <property type="entry name" value="DAO"/>
    <property type="match status" value="1"/>
</dbReference>
<dbReference type="InterPro" id="IPR006076">
    <property type="entry name" value="FAD-dep_OxRdtase"/>
</dbReference>
<organism evidence="7 8">
    <name type="scientific">OM182 bacterium MED-G24</name>
    <dbReference type="NCBI Taxonomy" id="1986255"/>
    <lineage>
        <taxon>Bacteria</taxon>
        <taxon>Pseudomonadati</taxon>
        <taxon>Pseudomonadota</taxon>
        <taxon>Gammaproteobacteria</taxon>
        <taxon>OMG group</taxon>
        <taxon>OM182 clade</taxon>
    </lineage>
</organism>
<dbReference type="Proteomes" id="UP000219327">
    <property type="component" value="Unassembled WGS sequence"/>
</dbReference>
<dbReference type="EMBL" id="NTKD01000041">
    <property type="protein sequence ID" value="PDH38033.1"/>
    <property type="molecule type" value="Genomic_DNA"/>
</dbReference>
<gene>
    <name evidence="7" type="ORF">CNE99_07480</name>
</gene>
<keyword evidence="3" id="KW-0274">FAD</keyword>
<dbReference type="InterPro" id="IPR036188">
    <property type="entry name" value="FAD/NAD-bd_sf"/>
</dbReference>
<reference evidence="7 8" key="1">
    <citation type="submission" date="2017-08" db="EMBL/GenBank/DDBJ databases">
        <title>Fine stratification of microbial communities through a metagenomic profile of the photic zone.</title>
        <authorList>
            <person name="Haro-Moreno J.M."/>
            <person name="Lopez-Perez M."/>
            <person name="De La Torre J."/>
            <person name="Picazo A."/>
            <person name="Camacho A."/>
            <person name="Rodriguez-Valera F."/>
        </authorList>
    </citation>
    <scope>NUCLEOTIDE SEQUENCE [LARGE SCALE GENOMIC DNA]</scope>
    <source>
        <strain evidence="7">MED-G24</strain>
    </source>
</reference>
<dbReference type="AlphaFoldDB" id="A0A2A5WP22"/>
<evidence type="ECO:0000313" key="7">
    <source>
        <dbReference type="EMBL" id="PDH38033.1"/>
    </source>
</evidence>
<evidence type="ECO:0000313" key="8">
    <source>
        <dbReference type="Proteomes" id="UP000219327"/>
    </source>
</evidence>
<dbReference type="Gene3D" id="3.30.9.10">
    <property type="entry name" value="D-Amino Acid Oxidase, subunit A, domain 2"/>
    <property type="match status" value="1"/>
</dbReference>
<feature type="domain" description="FAD dependent oxidoreductase" evidence="6">
    <location>
        <begin position="5"/>
        <end position="366"/>
    </location>
</feature>
<evidence type="ECO:0000256" key="5">
    <source>
        <dbReference type="ARBA" id="ARBA00037941"/>
    </source>
</evidence>
<evidence type="ECO:0000256" key="4">
    <source>
        <dbReference type="ARBA" id="ARBA00023002"/>
    </source>
</evidence>
<comment type="similarity">
    <text evidence="5">Belongs to the L2HGDH family.</text>
</comment>
<keyword evidence="4" id="KW-0560">Oxidoreductase</keyword>
<dbReference type="Gene3D" id="3.50.50.60">
    <property type="entry name" value="FAD/NAD(P)-binding domain"/>
    <property type="match status" value="1"/>
</dbReference>
<dbReference type="PANTHER" id="PTHR43104:SF4">
    <property type="entry name" value="L-2-HYDROXYGLUTARATE DEHYDROGENASE, MITOCHONDRIAL"/>
    <property type="match status" value="1"/>
</dbReference>